<comment type="caution">
    <text evidence="1">The sequence shown here is derived from an EMBL/GenBank/DDBJ whole genome shotgun (WGS) entry which is preliminary data.</text>
</comment>
<sequence length="378" mass="42913">MVTAIHHLGLEDTIDVVYGSSAGTVIGAYFITRQLPWYGPEVYYDMLTSAGTDFINTKRFLRALGLGFLDPRLAKDVIFRRNHGKPVLDLSYLLRTTMQENKPLDWETFERMQKVQPLKVMASGLRSEKAIIMDMERGSFRNIKEMASCMQASCLLPGVAGPVMNMKTNAVDDSSETVMIPRNNEGGDGEPLADSLLFEPMPYRAALLEKATHVLVLRSRPDGVDVTGKTSIFEKLIFRRFFLKKNSLRNIYEYMRKGLHKKRYAEDVIVLNEAANDMNRPYSDTEKPHLLPIAVPPGSPEVKRLETGREPILQGVRRGYARAYDALVEDVEQRGRGMEMAMKMFPDDILDYDPKTYTSTHESAYASYLEEMKKSSEK</sequence>
<dbReference type="Proteomes" id="UP001224775">
    <property type="component" value="Unassembled WGS sequence"/>
</dbReference>
<gene>
    <name evidence="1" type="ORF">QTG54_003142</name>
</gene>
<dbReference type="AlphaFoldDB" id="A0AAD9DI21"/>
<reference evidence="1" key="1">
    <citation type="submission" date="2023-06" db="EMBL/GenBank/DDBJ databases">
        <title>Survivors Of The Sea: Transcriptome response of Skeletonema marinoi to long-term dormancy.</title>
        <authorList>
            <person name="Pinder M.I.M."/>
            <person name="Kourtchenko O."/>
            <person name="Robertson E.K."/>
            <person name="Larsson T."/>
            <person name="Maumus F."/>
            <person name="Osuna-Cruz C.M."/>
            <person name="Vancaester E."/>
            <person name="Stenow R."/>
            <person name="Vandepoele K."/>
            <person name="Ploug H."/>
            <person name="Bruchert V."/>
            <person name="Godhe A."/>
            <person name="Topel M."/>
        </authorList>
    </citation>
    <scope>NUCLEOTIDE SEQUENCE</scope>
    <source>
        <strain evidence="1">R05AC</strain>
    </source>
</reference>
<dbReference type="InterPro" id="IPR016035">
    <property type="entry name" value="Acyl_Trfase/lysoPLipase"/>
</dbReference>
<protein>
    <submittedName>
        <fullName evidence="1">Patatin-like phospholipase domain-containing protein</fullName>
    </submittedName>
</protein>
<proteinExistence type="predicted"/>
<dbReference type="EMBL" id="JATAAI010000004">
    <property type="protein sequence ID" value="KAK1746535.1"/>
    <property type="molecule type" value="Genomic_DNA"/>
</dbReference>
<evidence type="ECO:0000313" key="1">
    <source>
        <dbReference type="EMBL" id="KAK1746535.1"/>
    </source>
</evidence>
<organism evidence="1 2">
    <name type="scientific">Skeletonema marinoi</name>
    <dbReference type="NCBI Taxonomy" id="267567"/>
    <lineage>
        <taxon>Eukaryota</taxon>
        <taxon>Sar</taxon>
        <taxon>Stramenopiles</taxon>
        <taxon>Ochrophyta</taxon>
        <taxon>Bacillariophyta</taxon>
        <taxon>Coscinodiscophyceae</taxon>
        <taxon>Thalassiosirophycidae</taxon>
        <taxon>Thalassiosirales</taxon>
        <taxon>Skeletonemataceae</taxon>
        <taxon>Skeletonema</taxon>
        <taxon>Skeletonema marinoi-dohrnii complex</taxon>
    </lineage>
</organism>
<dbReference type="SUPFAM" id="SSF52151">
    <property type="entry name" value="FabD/lysophospholipase-like"/>
    <property type="match status" value="1"/>
</dbReference>
<keyword evidence="2" id="KW-1185">Reference proteome</keyword>
<name>A0AAD9DI21_9STRA</name>
<accession>A0AAD9DI21</accession>
<evidence type="ECO:0000313" key="2">
    <source>
        <dbReference type="Proteomes" id="UP001224775"/>
    </source>
</evidence>